<dbReference type="GO" id="GO:0003677">
    <property type="term" value="F:DNA binding"/>
    <property type="evidence" value="ECO:0007669"/>
    <property type="project" value="InterPro"/>
</dbReference>
<dbReference type="AlphaFoldDB" id="A0A084JME5"/>
<reference evidence="1 2" key="1">
    <citation type="submission" date="2014-07" db="EMBL/GenBank/DDBJ databases">
        <title>Draft genome of Clostridium celerecrescens 152B isolated from sediments associated with methane hydrate from Krishna Godavari basin.</title>
        <authorList>
            <person name="Honkalas V.S."/>
            <person name="Dabir A.P."/>
            <person name="Arora P."/>
            <person name="Dhakephalkar P.K."/>
        </authorList>
    </citation>
    <scope>NUCLEOTIDE SEQUENCE [LARGE SCALE GENOMIC DNA]</scope>
    <source>
        <strain evidence="1 2">152B</strain>
    </source>
</reference>
<dbReference type="SUPFAM" id="SSF54171">
    <property type="entry name" value="DNA-binding domain"/>
    <property type="match status" value="1"/>
</dbReference>
<dbReference type="InterPro" id="IPR016177">
    <property type="entry name" value="DNA-bd_dom_sf"/>
</dbReference>
<dbReference type="InterPro" id="IPR044925">
    <property type="entry name" value="His-Me_finger_sf"/>
</dbReference>
<name>A0A084JME5_9FIRM</name>
<proteinExistence type="predicted"/>
<evidence type="ECO:0008006" key="3">
    <source>
        <dbReference type="Google" id="ProtNLM"/>
    </source>
</evidence>
<comment type="caution">
    <text evidence="1">The sequence shown here is derived from an EMBL/GenBank/DDBJ whole genome shotgun (WGS) entry which is preliminary data.</text>
</comment>
<dbReference type="Gene3D" id="3.90.75.20">
    <property type="match status" value="1"/>
</dbReference>
<accession>A0A084JME5</accession>
<evidence type="ECO:0000313" key="2">
    <source>
        <dbReference type="Proteomes" id="UP000028525"/>
    </source>
</evidence>
<gene>
    <name evidence="1" type="ORF">IO98_11635</name>
</gene>
<keyword evidence="2" id="KW-1185">Reference proteome</keyword>
<dbReference type="EMBL" id="JPME01000013">
    <property type="protein sequence ID" value="KEZ90129.1"/>
    <property type="molecule type" value="Genomic_DNA"/>
</dbReference>
<sequence>MNHKEVSNNLETRICNKCGRELPIGSFRLMDNKVNAPYYLGQCKACEYKYQREYIEANKEIKFSDDLDILINRQYKEIKQERVLNLSVTGIIPIGTDENFVRLMDYRDYWISNYGRMIHYAYKRFSLLNGSYDSNEILGYRVSKNILCNGRWIYKQKTVYAHRLVVDEFIVNPDKQNNVYIWHGGYNKDDNYYRNLYPLNKEQYKIVKQNYIKTGDDSEEFILKVMNDIRYKPDNWSKPSMEPSVCGIGYCGDDEVDCTSQSYLRWVDMINRCYNEKFHERQVQYSDCEICDEWKNYSNFKKWYEENHYRIGNEQMDLDKDILIKGNKVYSPDTCCIVPHGINTLFITGKKQRGDLPMGVCFEKDKGKYRAYMNYQGKSIKLGTFDDPATAFVVYKEYKENIISDLAEKYKGMIPDKVYRAMLEWNIEVND</sequence>
<evidence type="ECO:0000313" key="1">
    <source>
        <dbReference type="EMBL" id="KEZ90129.1"/>
    </source>
</evidence>
<protein>
    <recommendedName>
        <fullName evidence="3">AP2/ERF domain-containing protein</fullName>
    </recommendedName>
</protein>
<organism evidence="1 2">
    <name type="scientific">Lacrimispora celerecrescens</name>
    <dbReference type="NCBI Taxonomy" id="29354"/>
    <lineage>
        <taxon>Bacteria</taxon>
        <taxon>Bacillati</taxon>
        <taxon>Bacillota</taxon>
        <taxon>Clostridia</taxon>
        <taxon>Lachnospirales</taxon>
        <taxon>Lachnospiraceae</taxon>
        <taxon>Lacrimispora</taxon>
    </lineage>
</organism>
<dbReference type="Proteomes" id="UP000028525">
    <property type="component" value="Unassembled WGS sequence"/>
</dbReference>
<dbReference type="SUPFAM" id="SSF54060">
    <property type="entry name" value="His-Me finger endonucleases"/>
    <property type="match status" value="1"/>
</dbReference>